<name>A0A518BCR2_9BACT</name>
<dbReference type="EMBL" id="CP036279">
    <property type="protein sequence ID" value="QDU64780.1"/>
    <property type="molecule type" value="Genomic_DNA"/>
</dbReference>
<evidence type="ECO:0000313" key="2">
    <source>
        <dbReference type="Proteomes" id="UP000317093"/>
    </source>
</evidence>
<gene>
    <name evidence="1" type="ORF">Pan216_56720</name>
</gene>
<dbReference type="Proteomes" id="UP000317093">
    <property type="component" value="Chromosome"/>
</dbReference>
<reference evidence="1 2" key="1">
    <citation type="submission" date="2019-02" db="EMBL/GenBank/DDBJ databases">
        <title>Deep-cultivation of Planctomycetes and their phenomic and genomic characterization uncovers novel biology.</title>
        <authorList>
            <person name="Wiegand S."/>
            <person name="Jogler M."/>
            <person name="Boedeker C."/>
            <person name="Pinto D."/>
            <person name="Vollmers J."/>
            <person name="Rivas-Marin E."/>
            <person name="Kohn T."/>
            <person name="Peeters S.H."/>
            <person name="Heuer A."/>
            <person name="Rast P."/>
            <person name="Oberbeckmann S."/>
            <person name="Bunk B."/>
            <person name="Jeske O."/>
            <person name="Meyerdierks A."/>
            <person name="Storesund J.E."/>
            <person name="Kallscheuer N."/>
            <person name="Luecker S."/>
            <person name="Lage O.M."/>
            <person name="Pohl T."/>
            <person name="Merkel B.J."/>
            <person name="Hornburger P."/>
            <person name="Mueller R.-W."/>
            <person name="Bruemmer F."/>
            <person name="Labrenz M."/>
            <person name="Spormann A.M."/>
            <person name="Op den Camp H."/>
            <person name="Overmann J."/>
            <person name="Amann R."/>
            <person name="Jetten M.S.M."/>
            <person name="Mascher T."/>
            <person name="Medema M.H."/>
            <person name="Devos D.P."/>
            <person name="Kaster A.-K."/>
            <person name="Ovreas L."/>
            <person name="Rohde M."/>
            <person name="Galperin M.Y."/>
            <person name="Jogler C."/>
        </authorList>
    </citation>
    <scope>NUCLEOTIDE SEQUENCE [LARGE SCALE GENOMIC DNA]</scope>
    <source>
        <strain evidence="1 2">Pan216</strain>
    </source>
</reference>
<accession>A0A518BCR2</accession>
<protein>
    <recommendedName>
        <fullName evidence="3">Response regulatory domain-containing protein</fullName>
    </recommendedName>
</protein>
<organism evidence="1 2">
    <name type="scientific">Kolteria novifilia</name>
    <dbReference type="NCBI Taxonomy" id="2527975"/>
    <lineage>
        <taxon>Bacteria</taxon>
        <taxon>Pseudomonadati</taxon>
        <taxon>Planctomycetota</taxon>
        <taxon>Planctomycetia</taxon>
        <taxon>Kolteriales</taxon>
        <taxon>Kolteriaceae</taxon>
        <taxon>Kolteria</taxon>
    </lineage>
</organism>
<dbReference type="SUPFAM" id="SSF52172">
    <property type="entry name" value="CheY-like"/>
    <property type="match status" value="1"/>
</dbReference>
<evidence type="ECO:0000313" key="1">
    <source>
        <dbReference type="EMBL" id="QDU64780.1"/>
    </source>
</evidence>
<dbReference type="KEGG" id="knv:Pan216_56720"/>
<evidence type="ECO:0008006" key="3">
    <source>
        <dbReference type="Google" id="ProtNLM"/>
    </source>
</evidence>
<keyword evidence="2" id="KW-1185">Reference proteome</keyword>
<sequence>MTDQREALLVCNDLIFQSKIVGTARELGLAMRVVPTPRQAIATIGDQTCLAIVDLADHAATSPDILAQLRTTLPEDATLLAYGSHVDVDHLRAARAAGCDPVLPRSDFTARLVEILNGAVQSDDPANADSADS</sequence>
<proteinExistence type="predicted"/>
<dbReference type="InterPro" id="IPR011006">
    <property type="entry name" value="CheY-like_superfamily"/>
</dbReference>
<dbReference type="AlphaFoldDB" id="A0A518BCR2"/>